<keyword evidence="3" id="KW-1185">Reference proteome</keyword>
<protein>
    <submittedName>
        <fullName evidence="2">Uncharacterized protein</fullName>
    </submittedName>
</protein>
<sequence length="201" mass="22296">MYRSTQAYDGWTKASRRAHSHPSASPTMQASSKNPSEPHSQIHPLRACDNRNPASTLGSVAPRSCASNIQHRARRTFYDGNALVARVQARRRHSAAPALMHPITCSVACDPAGRRGATRSALRRMPSDKASRFFRQAAYTRLWQCICCALRRHLRGISTCTHQNSRLPYHGRNGPNGITIAQRLSGYWDTNTTTRPASSVC</sequence>
<name>A0ABQ8K0F7_9APHY</name>
<feature type="compositionally biased region" description="Polar residues" evidence="1">
    <location>
        <begin position="27"/>
        <end position="39"/>
    </location>
</feature>
<dbReference type="RefSeq" id="XP_047773490.1">
    <property type="nucleotide sequence ID" value="XM_047918175.1"/>
</dbReference>
<evidence type="ECO:0000313" key="2">
    <source>
        <dbReference type="EMBL" id="KAH9830138.1"/>
    </source>
</evidence>
<reference evidence="2 3" key="1">
    <citation type="journal article" date="2021" name="Environ. Microbiol.">
        <title>Gene family expansions and transcriptome signatures uncover fungal adaptations to wood decay.</title>
        <authorList>
            <person name="Hage H."/>
            <person name="Miyauchi S."/>
            <person name="Viragh M."/>
            <person name="Drula E."/>
            <person name="Min B."/>
            <person name="Chaduli D."/>
            <person name="Navarro D."/>
            <person name="Favel A."/>
            <person name="Norest M."/>
            <person name="Lesage-Meessen L."/>
            <person name="Balint B."/>
            <person name="Merenyi Z."/>
            <person name="de Eugenio L."/>
            <person name="Morin E."/>
            <person name="Martinez A.T."/>
            <person name="Baldrian P."/>
            <person name="Stursova M."/>
            <person name="Martinez M.J."/>
            <person name="Novotny C."/>
            <person name="Magnuson J.K."/>
            <person name="Spatafora J.W."/>
            <person name="Maurice S."/>
            <person name="Pangilinan J."/>
            <person name="Andreopoulos W."/>
            <person name="LaButti K."/>
            <person name="Hundley H."/>
            <person name="Na H."/>
            <person name="Kuo A."/>
            <person name="Barry K."/>
            <person name="Lipzen A."/>
            <person name="Henrissat B."/>
            <person name="Riley R."/>
            <person name="Ahrendt S."/>
            <person name="Nagy L.G."/>
            <person name="Grigoriev I.V."/>
            <person name="Martin F."/>
            <person name="Rosso M.N."/>
        </authorList>
    </citation>
    <scope>NUCLEOTIDE SEQUENCE [LARGE SCALE GENOMIC DNA]</scope>
    <source>
        <strain evidence="2 3">CIRM-BRFM 1785</strain>
    </source>
</reference>
<organism evidence="2 3">
    <name type="scientific">Rhodofomes roseus</name>
    <dbReference type="NCBI Taxonomy" id="34475"/>
    <lineage>
        <taxon>Eukaryota</taxon>
        <taxon>Fungi</taxon>
        <taxon>Dikarya</taxon>
        <taxon>Basidiomycota</taxon>
        <taxon>Agaricomycotina</taxon>
        <taxon>Agaricomycetes</taxon>
        <taxon>Polyporales</taxon>
        <taxon>Rhodofomes</taxon>
    </lineage>
</organism>
<dbReference type="EMBL" id="JADCUA010000033">
    <property type="protein sequence ID" value="KAH9830138.1"/>
    <property type="molecule type" value="Genomic_DNA"/>
</dbReference>
<comment type="caution">
    <text evidence="2">The sequence shown here is derived from an EMBL/GenBank/DDBJ whole genome shotgun (WGS) entry which is preliminary data.</text>
</comment>
<evidence type="ECO:0000256" key="1">
    <source>
        <dbReference type="SAM" id="MobiDB-lite"/>
    </source>
</evidence>
<feature type="region of interest" description="Disordered" evidence="1">
    <location>
        <begin position="1"/>
        <end position="61"/>
    </location>
</feature>
<accession>A0ABQ8K0F7</accession>
<proteinExistence type="predicted"/>
<dbReference type="GeneID" id="71998907"/>
<dbReference type="Proteomes" id="UP000814176">
    <property type="component" value="Unassembled WGS sequence"/>
</dbReference>
<gene>
    <name evidence="2" type="ORF">C8Q71DRAFT_379755</name>
</gene>
<evidence type="ECO:0000313" key="3">
    <source>
        <dbReference type="Proteomes" id="UP000814176"/>
    </source>
</evidence>